<dbReference type="EMBL" id="VIGC01000006">
    <property type="protein sequence ID" value="TQE96760.1"/>
    <property type="molecule type" value="Genomic_DNA"/>
</dbReference>
<dbReference type="Pfam" id="PF01850">
    <property type="entry name" value="PIN"/>
    <property type="match status" value="1"/>
</dbReference>
<feature type="domain" description="PIN" evidence="1">
    <location>
        <begin position="4"/>
        <end position="109"/>
    </location>
</feature>
<dbReference type="InterPro" id="IPR002716">
    <property type="entry name" value="PIN_dom"/>
</dbReference>
<evidence type="ECO:0000259" key="1">
    <source>
        <dbReference type="Pfam" id="PF01850"/>
    </source>
</evidence>
<comment type="caution">
    <text evidence="2">The sequence shown here is derived from an EMBL/GenBank/DDBJ whole genome shotgun (WGS) entry which is preliminary data.</text>
</comment>
<dbReference type="AlphaFoldDB" id="A0A540VJ24"/>
<protein>
    <submittedName>
        <fullName evidence="2">Type II toxin-antitoxin system VapC family toxin</fullName>
    </submittedName>
</protein>
<organism evidence="2 3">
    <name type="scientific">Litorilinea aerophila</name>
    <dbReference type="NCBI Taxonomy" id="1204385"/>
    <lineage>
        <taxon>Bacteria</taxon>
        <taxon>Bacillati</taxon>
        <taxon>Chloroflexota</taxon>
        <taxon>Caldilineae</taxon>
        <taxon>Caldilineales</taxon>
        <taxon>Caldilineaceae</taxon>
        <taxon>Litorilinea</taxon>
    </lineage>
</organism>
<evidence type="ECO:0000313" key="2">
    <source>
        <dbReference type="EMBL" id="TQE96760.1"/>
    </source>
</evidence>
<sequence length="155" mass="17066">MILYLDASAFVKRYVAEAGSEQVGEAIAQAELVGTAMISRAEVAAALAKAMRMGMLEMEETRTALQIFRREWPHLVRVPITETVVARADSLAWEYGLRGYDAVHLASALIWQEMVGEPVTLSAFDLRLWQAAVRAGLSPHPDDLPALLASWQRAS</sequence>
<dbReference type="SUPFAM" id="SSF88723">
    <property type="entry name" value="PIN domain-like"/>
    <property type="match status" value="1"/>
</dbReference>
<name>A0A540VJ24_9CHLR</name>
<reference evidence="2 3" key="1">
    <citation type="submission" date="2019-06" db="EMBL/GenBank/DDBJ databases">
        <title>Genome sequence of Litorilinea aerophila BAA-2444.</title>
        <authorList>
            <person name="Maclea K.S."/>
            <person name="Maurais E.G."/>
            <person name="Iannazzi L.C."/>
        </authorList>
    </citation>
    <scope>NUCLEOTIDE SEQUENCE [LARGE SCALE GENOMIC DNA]</scope>
    <source>
        <strain evidence="2 3">ATCC BAA-2444</strain>
    </source>
</reference>
<dbReference type="Gene3D" id="3.40.50.1010">
    <property type="entry name" value="5'-nuclease"/>
    <property type="match status" value="1"/>
</dbReference>
<dbReference type="OrthoDB" id="164158at2"/>
<keyword evidence="3" id="KW-1185">Reference proteome</keyword>
<dbReference type="Proteomes" id="UP000317371">
    <property type="component" value="Unassembled WGS sequence"/>
</dbReference>
<accession>A0A540VJ24</accession>
<gene>
    <name evidence="2" type="ORF">FKZ61_05720</name>
</gene>
<evidence type="ECO:0000313" key="3">
    <source>
        <dbReference type="Proteomes" id="UP000317371"/>
    </source>
</evidence>
<dbReference type="CDD" id="cd09874">
    <property type="entry name" value="PIN_MT3492-like"/>
    <property type="match status" value="1"/>
</dbReference>
<dbReference type="InParanoid" id="A0A540VJ24"/>
<proteinExistence type="predicted"/>
<dbReference type="InterPro" id="IPR029060">
    <property type="entry name" value="PIN-like_dom_sf"/>
</dbReference>
<dbReference type="RefSeq" id="WP_141609132.1">
    <property type="nucleotide sequence ID" value="NZ_VIGC02000006.1"/>
</dbReference>